<dbReference type="Proteomes" id="UP001501425">
    <property type="component" value="Unassembled WGS sequence"/>
</dbReference>
<keyword evidence="4" id="KW-1185">Reference proteome</keyword>
<dbReference type="GO" id="GO:0015774">
    <property type="term" value="P:polysaccharide transport"/>
    <property type="evidence" value="ECO:0007669"/>
    <property type="project" value="InterPro"/>
</dbReference>
<reference evidence="2 4" key="3">
    <citation type="submission" date="2024-06" db="EMBL/GenBank/DDBJ databases">
        <title>Halorubrum miltondacostae sp. nov., a potential PHA producer isolated from an inland solar saltern in Rio Maior, Portugal.</title>
        <authorList>
            <person name="Albuquerque L."/>
            <person name="Viver T."/>
            <person name="Barroso C."/>
            <person name="Claudino R."/>
            <person name="Galvan M."/>
            <person name="Simoes G."/>
            <person name="Lobo Da Cunha A."/>
            <person name="Egas C."/>
        </authorList>
    </citation>
    <scope>NUCLEOTIDE SEQUENCE [LARGE SCALE GENOMIC DNA]</scope>
    <source>
        <strain evidence="2 4">DSM 18646</strain>
    </source>
</reference>
<evidence type="ECO:0000313" key="4">
    <source>
        <dbReference type="Proteomes" id="UP001567571"/>
    </source>
</evidence>
<dbReference type="GO" id="GO:0000271">
    <property type="term" value="P:polysaccharide biosynthetic process"/>
    <property type="evidence" value="ECO:0007669"/>
    <property type="project" value="InterPro"/>
</dbReference>
<dbReference type="InterPro" id="IPR007833">
    <property type="entry name" value="Capsule_polysaccharide_synth"/>
</dbReference>
<reference evidence="1" key="1">
    <citation type="journal article" date="2014" name="Int. J. Syst. Evol. Microbiol.">
        <title>Complete genome sequence of Corynebacterium casei LMG S-19264T (=DSM 44701T), isolated from a smear-ripened cheese.</title>
        <authorList>
            <consortium name="US DOE Joint Genome Institute (JGI-PGF)"/>
            <person name="Walter F."/>
            <person name="Albersmeier A."/>
            <person name="Kalinowski J."/>
            <person name="Ruckert C."/>
        </authorList>
    </citation>
    <scope>NUCLEOTIDE SEQUENCE</scope>
    <source>
        <strain evidence="1">JCM 14265</strain>
    </source>
</reference>
<dbReference type="EMBL" id="BAAADQ010000013">
    <property type="protein sequence ID" value="GAA0547427.1"/>
    <property type="molecule type" value="Genomic_DNA"/>
</dbReference>
<name>A0AAV3SUZ0_9EURY</name>
<evidence type="ECO:0000313" key="2">
    <source>
        <dbReference type="EMBL" id="MEZ3166953.1"/>
    </source>
</evidence>
<evidence type="ECO:0008006" key="5">
    <source>
        <dbReference type="Google" id="ProtNLM"/>
    </source>
</evidence>
<dbReference type="Proteomes" id="UP001567571">
    <property type="component" value="Unassembled WGS sequence"/>
</dbReference>
<evidence type="ECO:0000313" key="1">
    <source>
        <dbReference type="EMBL" id="GAA0547427.1"/>
    </source>
</evidence>
<accession>A0AAV3SUZ0</accession>
<evidence type="ECO:0000313" key="3">
    <source>
        <dbReference type="Proteomes" id="UP001501425"/>
    </source>
</evidence>
<sequence>MSQKALYCTSASDFWVDTVDNISKEADIQPCYWIVNSNEVDRDINNLFPDCVVHDIYDCRKGILPEEYSSFEFSEYPVDEDILTTFRETESTVLSMMDRADMGNATDEGFSYGERLRHYHNLLSQWRYIIDKLEIDYSIFSDIPHNAATYVLYRVCREQGVETVLITRTTVNDRCYTRSRIHHTNDVFGNESDNDSLSPELKEYLDQIRGDYTTAEPEYMQNQNPYLPNLNHSIREYIVKWWYFSPTSVLKRDKQLYSDSRMNKYSWLLYRFRAEIYKQRLKHEYANRSIHPDLTNKFLYFPLHYQPERTTSPEGGDFVNQYLAIELLANVLPNHIKIFVKEHPSQFSFQPDGDRGRTVEDYEFLNSINQVSLVEQNTSSFDLIDSSIAVSTVTGTAGWEGLVRLTPSLVFGDAWYSACPGCFKVKTKEEVSSAINRILNGINIKKRDIENFLIKIDDISEVVTQNPANKNAHQENVDSLTRLILRHIGESRF</sequence>
<dbReference type="Pfam" id="PF05159">
    <property type="entry name" value="Capsule_synth"/>
    <property type="match status" value="1"/>
</dbReference>
<organism evidence="1 3">
    <name type="scientific">Halorubrum ejinorense</name>
    <dbReference type="NCBI Taxonomy" id="425309"/>
    <lineage>
        <taxon>Archaea</taxon>
        <taxon>Methanobacteriati</taxon>
        <taxon>Methanobacteriota</taxon>
        <taxon>Stenosarchaea group</taxon>
        <taxon>Halobacteria</taxon>
        <taxon>Halobacteriales</taxon>
        <taxon>Haloferacaceae</taxon>
        <taxon>Halorubrum</taxon>
    </lineage>
</organism>
<dbReference type="AlphaFoldDB" id="A0AAV3SUZ0"/>
<dbReference type="RefSeq" id="WP_343779177.1">
    <property type="nucleotide sequence ID" value="NZ_BAAADQ010000013.1"/>
</dbReference>
<protein>
    <recommendedName>
        <fullName evidence="5">Capsule polysaccharide biosynthesis protein</fullName>
    </recommendedName>
</protein>
<comment type="caution">
    <text evidence="1">The sequence shown here is derived from an EMBL/GenBank/DDBJ whole genome shotgun (WGS) entry which is preliminary data.</text>
</comment>
<dbReference type="EMBL" id="JBEDNW010000003">
    <property type="protein sequence ID" value="MEZ3166953.1"/>
    <property type="molecule type" value="Genomic_DNA"/>
</dbReference>
<proteinExistence type="predicted"/>
<reference evidence="1" key="2">
    <citation type="submission" date="2023-12" db="EMBL/GenBank/DDBJ databases">
        <authorList>
            <person name="Sun Q."/>
            <person name="Inoue M."/>
        </authorList>
    </citation>
    <scope>NUCLEOTIDE SEQUENCE</scope>
    <source>
        <strain evidence="1">JCM 14265</strain>
    </source>
</reference>
<gene>
    <name evidence="2" type="ORF">ABNG02_06405</name>
    <name evidence="1" type="ORF">GCM10008994_22860</name>
</gene>